<proteinExistence type="predicted"/>
<name>A0A9W6TXU6_9STRA</name>
<comment type="caution">
    <text evidence="1">The sequence shown here is derived from an EMBL/GenBank/DDBJ whole genome shotgun (WGS) entry which is preliminary data.</text>
</comment>
<accession>A0A9W6TXU6</accession>
<reference evidence="1" key="1">
    <citation type="submission" date="2023-04" db="EMBL/GenBank/DDBJ databases">
        <title>Phytophthora lilii NBRC 32176.</title>
        <authorList>
            <person name="Ichikawa N."/>
            <person name="Sato H."/>
            <person name="Tonouchi N."/>
        </authorList>
    </citation>
    <scope>NUCLEOTIDE SEQUENCE</scope>
    <source>
        <strain evidence="1">NBRC 32176</strain>
    </source>
</reference>
<gene>
    <name evidence="1" type="ORF">Plil01_000838100</name>
</gene>
<protein>
    <submittedName>
        <fullName evidence="1">Unnamed protein product</fullName>
    </submittedName>
</protein>
<organism evidence="1 2">
    <name type="scientific">Phytophthora lilii</name>
    <dbReference type="NCBI Taxonomy" id="2077276"/>
    <lineage>
        <taxon>Eukaryota</taxon>
        <taxon>Sar</taxon>
        <taxon>Stramenopiles</taxon>
        <taxon>Oomycota</taxon>
        <taxon>Peronosporomycetes</taxon>
        <taxon>Peronosporales</taxon>
        <taxon>Peronosporaceae</taxon>
        <taxon>Phytophthora</taxon>
    </lineage>
</organism>
<dbReference type="EMBL" id="BSXW01000402">
    <property type="protein sequence ID" value="GMF21266.1"/>
    <property type="molecule type" value="Genomic_DNA"/>
</dbReference>
<dbReference type="AlphaFoldDB" id="A0A9W6TXU6"/>
<sequence length="81" mass="8651">MTAKGQGSADGVSRSSARTADLTLIVLIVPGEAQPWLRLHRKYKDAESVGNVPVQRQPVSYCIEQHGSAAPARFSSSAVFP</sequence>
<evidence type="ECO:0000313" key="1">
    <source>
        <dbReference type="EMBL" id="GMF21266.1"/>
    </source>
</evidence>
<evidence type="ECO:0000313" key="2">
    <source>
        <dbReference type="Proteomes" id="UP001165083"/>
    </source>
</evidence>
<dbReference type="Proteomes" id="UP001165083">
    <property type="component" value="Unassembled WGS sequence"/>
</dbReference>
<keyword evidence="2" id="KW-1185">Reference proteome</keyword>